<dbReference type="GO" id="GO:0008083">
    <property type="term" value="F:growth factor activity"/>
    <property type="evidence" value="ECO:0007669"/>
    <property type="project" value="UniProtKB-KW"/>
</dbReference>
<keyword evidence="3" id="KW-0964">Secreted</keyword>
<dbReference type="InterPro" id="IPR001111">
    <property type="entry name" value="TGF-b_propeptide"/>
</dbReference>
<comment type="caution">
    <text evidence="11">The sequence shown here is derived from an EMBL/GenBank/DDBJ whole genome shotgun (WGS) entry which is preliminary data.</text>
</comment>
<dbReference type="Pfam" id="PF00688">
    <property type="entry name" value="TGFb_propeptide"/>
    <property type="match status" value="1"/>
</dbReference>
<dbReference type="InterPro" id="IPR001839">
    <property type="entry name" value="TGF-b_C"/>
</dbReference>
<organism evidence="11 12">
    <name type="scientific">Microctonus hyperodae</name>
    <name type="common">Parasitoid wasp</name>
    <dbReference type="NCBI Taxonomy" id="165561"/>
    <lineage>
        <taxon>Eukaryota</taxon>
        <taxon>Metazoa</taxon>
        <taxon>Ecdysozoa</taxon>
        <taxon>Arthropoda</taxon>
        <taxon>Hexapoda</taxon>
        <taxon>Insecta</taxon>
        <taxon>Pterygota</taxon>
        <taxon>Neoptera</taxon>
        <taxon>Endopterygota</taxon>
        <taxon>Hymenoptera</taxon>
        <taxon>Apocrita</taxon>
        <taxon>Ichneumonoidea</taxon>
        <taxon>Braconidae</taxon>
        <taxon>Euphorinae</taxon>
        <taxon>Microctonus</taxon>
    </lineage>
</organism>
<keyword evidence="12" id="KW-1185">Reference proteome</keyword>
<dbReference type="InterPro" id="IPR017948">
    <property type="entry name" value="TGFb_CS"/>
</dbReference>
<comment type="similarity">
    <text evidence="2 8">Belongs to the TGF-beta family.</text>
</comment>
<evidence type="ECO:0000256" key="9">
    <source>
        <dbReference type="SAM" id="SignalP"/>
    </source>
</evidence>
<dbReference type="Proteomes" id="UP001168972">
    <property type="component" value="Unassembled WGS sequence"/>
</dbReference>
<dbReference type="Gene3D" id="2.60.120.970">
    <property type="match status" value="1"/>
</dbReference>
<evidence type="ECO:0000256" key="1">
    <source>
        <dbReference type="ARBA" id="ARBA00004613"/>
    </source>
</evidence>
<dbReference type="PROSITE" id="PS51362">
    <property type="entry name" value="TGF_BETA_2"/>
    <property type="match status" value="1"/>
</dbReference>
<dbReference type="FunFam" id="2.10.90.10:FF:000001">
    <property type="entry name" value="Bone morphogenetic protein 4"/>
    <property type="match status" value="1"/>
</dbReference>
<evidence type="ECO:0000256" key="8">
    <source>
        <dbReference type="RuleBase" id="RU000354"/>
    </source>
</evidence>
<evidence type="ECO:0000256" key="5">
    <source>
        <dbReference type="ARBA" id="ARBA00023030"/>
    </source>
</evidence>
<sequence>MFGKQLVLCIFFIVLILEQLLSGYCASRFSDDYDETNNDLEVEEDILRLMGFLDQPKNPHQVPIRNRSAPEFLKSVYEYFSQSENNQYSFSSERSKRASENSMLTERDYRLIDESDVMISFVAQKSRADIGKPDDVSRMNFDVSAVPSNEIPTHGELRLYRGSSINDTLKNYDFTITAYQLSSLSSGTKVKHFINSVNVTANYEGWIILNITKTLHDWIKNRRDNNGIRIIVEICHSSFTTEMKPEAIGIVGFDGDPAKHAFMVAYYRHDEKKSIQLNIRNITNKLRQKRSVTLEKKLRDKLLSFSEDDSPYPCAIVDYYVRFKDINFNQWIIAPEGFSVGYCSGECTLSAGLNIDNSNHAIVQAVLHSVYPKQIPPPCCVPIKLSPMSVLYFANNDQVVLKKYNDMILDKCGCR</sequence>
<dbReference type="PANTHER" id="PTHR11848">
    <property type="entry name" value="TGF-BETA FAMILY"/>
    <property type="match status" value="1"/>
</dbReference>
<evidence type="ECO:0000256" key="4">
    <source>
        <dbReference type="ARBA" id="ARBA00022729"/>
    </source>
</evidence>
<evidence type="ECO:0000256" key="6">
    <source>
        <dbReference type="ARBA" id="ARBA00023157"/>
    </source>
</evidence>
<dbReference type="GO" id="GO:0005125">
    <property type="term" value="F:cytokine activity"/>
    <property type="evidence" value="ECO:0007669"/>
    <property type="project" value="TreeGrafter"/>
</dbReference>
<evidence type="ECO:0000313" key="11">
    <source>
        <dbReference type="EMBL" id="KAK0179113.1"/>
    </source>
</evidence>
<dbReference type="EMBL" id="JAQQBR010000004">
    <property type="protein sequence ID" value="KAK0179113.1"/>
    <property type="molecule type" value="Genomic_DNA"/>
</dbReference>
<evidence type="ECO:0000256" key="2">
    <source>
        <dbReference type="ARBA" id="ARBA00006656"/>
    </source>
</evidence>
<dbReference type="Gene3D" id="2.10.90.10">
    <property type="entry name" value="Cystine-knot cytokines"/>
    <property type="match status" value="1"/>
</dbReference>
<proteinExistence type="inferred from homology"/>
<evidence type="ECO:0000259" key="10">
    <source>
        <dbReference type="PROSITE" id="PS51362"/>
    </source>
</evidence>
<accession>A0AA39G0J6</accession>
<dbReference type="AlphaFoldDB" id="A0AA39G0J6"/>
<keyword evidence="6" id="KW-1015">Disulfide bond</keyword>
<evidence type="ECO:0000313" key="12">
    <source>
        <dbReference type="Proteomes" id="UP001168972"/>
    </source>
</evidence>
<dbReference type="PROSITE" id="PS00250">
    <property type="entry name" value="TGF_BETA_1"/>
    <property type="match status" value="1"/>
</dbReference>
<keyword evidence="5 8" id="KW-0339">Growth factor</keyword>
<dbReference type="GO" id="GO:0005615">
    <property type="term" value="C:extracellular space"/>
    <property type="evidence" value="ECO:0007669"/>
    <property type="project" value="TreeGrafter"/>
</dbReference>
<keyword evidence="4 9" id="KW-0732">Signal</keyword>
<reference evidence="11" key="2">
    <citation type="submission" date="2023-03" db="EMBL/GenBank/DDBJ databases">
        <authorList>
            <person name="Inwood S.N."/>
            <person name="Skelly J.G."/>
            <person name="Guhlin J."/>
            <person name="Harrop T.W.R."/>
            <person name="Goldson S.G."/>
            <person name="Dearden P.K."/>
        </authorList>
    </citation>
    <scope>NUCLEOTIDE SEQUENCE</scope>
    <source>
        <strain evidence="11">Lincoln</strain>
        <tissue evidence="11">Whole body</tissue>
    </source>
</reference>
<feature type="signal peptide" evidence="9">
    <location>
        <begin position="1"/>
        <end position="22"/>
    </location>
</feature>
<feature type="chain" id="PRO_5041283477" description="TGF-beta family profile domain-containing protein" evidence="9">
    <location>
        <begin position="23"/>
        <end position="415"/>
    </location>
</feature>
<dbReference type="Pfam" id="PF00019">
    <property type="entry name" value="TGF_beta"/>
    <property type="match status" value="1"/>
</dbReference>
<name>A0AA39G0J6_MICHY</name>
<evidence type="ECO:0000256" key="7">
    <source>
        <dbReference type="ARBA" id="ARBA00023180"/>
    </source>
</evidence>
<gene>
    <name evidence="11" type="ORF">PV327_007935</name>
</gene>
<dbReference type="InterPro" id="IPR029034">
    <property type="entry name" value="Cystine-knot_cytokine"/>
</dbReference>
<dbReference type="CDD" id="cd13761">
    <property type="entry name" value="TGF_beta_BMP5_like"/>
    <property type="match status" value="1"/>
</dbReference>
<keyword evidence="7" id="KW-0325">Glycoprotein</keyword>
<dbReference type="InterPro" id="IPR015615">
    <property type="entry name" value="TGF-beta-rel"/>
</dbReference>
<reference evidence="11" key="1">
    <citation type="journal article" date="2023" name="bioRxiv">
        <title>Scaffold-level genome assemblies of two parasitoid biocontrol wasps reveal the parthenogenesis mechanism and an associated novel virus.</title>
        <authorList>
            <person name="Inwood S."/>
            <person name="Skelly J."/>
            <person name="Guhlin J."/>
            <person name="Harrop T."/>
            <person name="Goldson S."/>
            <person name="Dearden P."/>
        </authorList>
    </citation>
    <scope>NUCLEOTIDE SEQUENCE</scope>
    <source>
        <strain evidence="11">Lincoln</strain>
        <tissue evidence="11">Whole body</tissue>
    </source>
</reference>
<dbReference type="SUPFAM" id="SSF57501">
    <property type="entry name" value="Cystine-knot cytokines"/>
    <property type="match status" value="1"/>
</dbReference>
<comment type="subcellular location">
    <subcellularLocation>
        <location evidence="1">Secreted</location>
    </subcellularLocation>
</comment>
<evidence type="ECO:0000256" key="3">
    <source>
        <dbReference type="ARBA" id="ARBA00022525"/>
    </source>
</evidence>
<protein>
    <recommendedName>
        <fullName evidence="10">TGF-beta family profile domain-containing protein</fullName>
    </recommendedName>
</protein>
<feature type="domain" description="TGF-beta family profile" evidence="10">
    <location>
        <begin position="287"/>
        <end position="415"/>
    </location>
</feature>
<dbReference type="PANTHER" id="PTHR11848:SF310">
    <property type="entry name" value="PROTEIN 60A-RELATED"/>
    <property type="match status" value="1"/>
</dbReference>
<dbReference type="SMART" id="SM00204">
    <property type="entry name" value="TGFB"/>
    <property type="match status" value="1"/>
</dbReference>